<dbReference type="Proteomes" id="UP000288892">
    <property type="component" value="Unassembled WGS sequence"/>
</dbReference>
<protein>
    <submittedName>
        <fullName evidence="2">Phosphatidylglycerophosphate synthase</fullName>
    </submittedName>
</protein>
<comment type="caution">
    <text evidence="2">The sequence shown here is derived from an EMBL/GenBank/DDBJ whole genome shotgun (WGS) entry which is preliminary data.</text>
</comment>
<name>A0A444JFC8_9BACT</name>
<dbReference type="GO" id="GO:0016780">
    <property type="term" value="F:phosphotransferase activity, for other substituted phosphate groups"/>
    <property type="evidence" value="ECO:0007669"/>
    <property type="project" value="InterPro"/>
</dbReference>
<keyword evidence="3" id="KW-1185">Reference proteome</keyword>
<evidence type="ECO:0000256" key="1">
    <source>
        <dbReference type="SAM" id="Phobius"/>
    </source>
</evidence>
<dbReference type="AlphaFoldDB" id="A0A444JFC8"/>
<feature type="transmembrane region" description="Helical" evidence="1">
    <location>
        <begin position="105"/>
        <end position="125"/>
    </location>
</feature>
<accession>A0A444JFC8</accession>
<dbReference type="Pfam" id="PF01066">
    <property type="entry name" value="CDP-OH_P_transf"/>
    <property type="match status" value="1"/>
</dbReference>
<keyword evidence="1" id="KW-0472">Membrane</keyword>
<feature type="transmembrane region" description="Helical" evidence="1">
    <location>
        <begin position="201"/>
        <end position="222"/>
    </location>
</feature>
<evidence type="ECO:0000313" key="2">
    <source>
        <dbReference type="EMBL" id="RWX51794.1"/>
    </source>
</evidence>
<dbReference type="GO" id="GO:0016020">
    <property type="term" value="C:membrane"/>
    <property type="evidence" value="ECO:0007669"/>
    <property type="project" value="InterPro"/>
</dbReference>
<keyword evidence="1" id="KW-1133">Transmembrane helix</keyword>
<dbReference type="EMBL" id="MTKS01000080">
    <property type="protein sequence ID" value="RWX51794.1"/>
    <property type="molecule type" value="Genomic_DNA"/>
</dbReference>
<dbReference type="InterPro" id="IPR043130">
    <property type="entry name" value="CDP-OH_PTrfase_TM_dom"/>
</dbReference>
<feature type="transmembrane region" description="Helical" evidence="1">
    <location>
        <begin position="81"/>
        <end position="99"/>
    </location>
</feature>
<reference evidence="2 3" key="1">
    <citation type="submission" date="2017-01" db="EMBL/GenBank/DDBJ databases">
        <title>The cable genome- insights into the physiology and evolution of filamentous bacteria capable of sulfide oxidation via long distance electron transfer.</title>
        <authorList>
            <person name="Schreiber L."/>
            <person name="Bjerg J.T."/>
            <person name="Boggild A."/>
            <person name="Van De Vossenberg J."/>
            <person name="Meysman F."/>
            <person name="Nielsen L.P."/>
            <person name="Schramm A."/>
            <person name="Kjeldsen K.U."/>
        </authorList>
    </citation>
    <scope>NUCLEOTIDE SEQUENCE [LARGE SCALE GENOMIC DNA]</scope>
    <source>
        <strain evidence="2">A5</strain>
    </source>
</reference>
<proteinExistence type="predicted"/>
<gene>
    <name evidence="2" type="ORF">VU01_10806</name>
</gene>
<feature type="transmembrane region" description="Helical" evidence="1">
    <location>
        <begin position="228"/>
        <end position="248"/>
    </location>
</feature>
<sequence length="273" mass="31610">MLALERQLSDIEKHLPKKNYSFPNGKNITTRFHKKIEEEQEDCAMEQFGGDKKIGRSFLTGPETRLKNWAVPKISPEIETYHLTLTTLLWSFINILIGFEAKEHLSLLWLVSLMILLQYLTDLFDGELGRQRDTGLIKWGFYMDHFLDYIFLCSLVFVGYMISPAGLEIWYFALLVILGGFMVNSFLAFGATNEFQIYHYGIGPTEMRVVFILINTFIISFGTDSFNILLPLTVILCFIGLLINTLQVHGRLWQYDMQVKGLQQEKIRKEKEG</sequence>
<feature type="transmembrane region" description="Helical" evidence="1">
    <location>
        <begin position="146"/>
        <end position="163"/>
    </location>
</feature>
<dbReference type="InterPro" id="IPR000462">
    <property type="entry name" value="CDP-OH_P_trans"/>
</dbReference>
<dbReference type="Gene3D" id="1.20.120.1760">
    <property type="match status" value="1"/>
</dbReference>
<keyword evidence="1" id="KW-0812">Transmembrane</keyword>
<organism evidence="2 3">
    <name type="scientific">Candidatus Electrothrix marina</name>
    <dbReference type="NCBI Taxonomy" id="1859130"/>
    <lineage>
        <taxon>Bacteria</taxon>
        <taxon>Pseudomonadati</taxon>
        <taxon>Thermodesulfobacteriota</taxon>
        <taxon>Desulfobulbia</taxon>
        <taxon>Desulfobulbales</taxon>
        <taxon>Desulfobulbaceae</taxon>
        <taxon>Candidatus Electrothrix</taxon>
    </lineage>
</organism>
<feature type="transmembrane region" description="Helical" evidence="1">
    <location>
        <begin position="169"/>
        <end position="189"/>
    </location>
</feature>
<dbReference type="GO" id="GO:0008654">
    <property type="term" value="P:phospholipid biosynthetic process"/>
    <property type="evidence" value="ECO:0007669"/>
    <property type="project" value="InterPro"/>
</dbReference>
<evidence type="ECO:0000313" key="3">
    <source>
        <dbReference type="Proteomes" id="UP000288892"/>
    </source>
</evidence>